<evidence type="ECO:0000256" key="1">
    <source>
        <dbReference type="ARBA" id="ARBA00000085"/>
    </source>
</evidence>
<evidence type="ECO:0000313" key="11">
    <source>
        <dbReference type="Proteomes" id="UP000184315"/>
    </source>
</evidence>
<proteinExistence type="inferred from homology"/>
<organism evidence="10 11">
    <name type="scientific">Planktothrix tepida PCC 9214</name>
    <dbReference type="NCBI Taxonomy" id="671072"/>
    <lineage>
        <taxon>Bacteria</taxon>
        <taxon>Bacillati</taxon>
        <taxon>Cyanobacteriota</taxon>
        <taxon>Cyanophyceae</taxon>
        <taxon>Oscillatoriophycideae</taxon>
        <taxon>Oscillatoriales</taxon>
        <taxon>Microcoleaceae</taxon>
        <taxon>Planktothrix</taxon>
    </lineage>
</organism>
<dbReference type="InterPro" id="IPR050736">
    <property type="entry name" value="Sensor_HK_Regulatory"/>
</dbReference>
<dbReference type="AlphaFoldDB" id="A0A1J1LRM0"/>
<dbReference type="Gene3D" id="1.10.287.130">
    <property type="match status" value="1"/>
</dbReference>
<dbReference type="FunFam" id="3.30.565.10:FF:000010">
    <property type="entry name" value="Sensor histidine kinase RcsC"/>
    <property type="match status" value="1"/>
</dbReference>
<keyword evidence="4" id="KW-0597">Phosphoprotein</keyword>
<dbReference type="OrthoDB" id="445851at2"/>
<dbReference type="Gene3D" id="3.30.450.40">
    <property type="match status" value="1"/>
</dbReference>
<keyword evidence="7" id="KW-0902">Two-component regulatory system</keyword>
<dbReference type="SMART" id="SM00388">
    <property type="entry name" value="HisKA"/>
    <property type="match status" value="1"/>
</dbReference>
<dbReference type="Gene3D" id="3.30.565.10">
    <property type="entry name" value="Histidine kinase-like ATPase, C-terminal domain"/>
    <property type="match status" value="1"/>
</dbReference>
<name>A0A1J1LRM0_9CYAN</name>
<gene>
    <name evidence="10" type="ORF">PL9214650682</name>
</gene>
<dbReference type="CDD" id="cd00082">
    <property type="entry name" value="HisKA"/>
    <property type="match status" value="1"/>
</dbReference>
<dbReference type="InterPro" id="IPR003661">
    <property type="entry name" value="HisK_dim/P_dom"/>
</dbReference>
<dbReference type="FunFam" id="1.10.287.130:FF:000001">
    <property type="entry name" value="Two-component sensor histidine kinase"/>
    <property type="match status" value="1"/>
</dbReference>
<dbReference type="PRINTS" id="PR00344">
    <property type="entry name" value="BCTRLSENSOR"/>
</dbReference>
<dbReference type="EC" id="2.7.13.3" evidence="3"/>
<dbReference type="PROSITE" id="PS50109">
    <property type="entry name" value="HIS_KIN"/>
    <property type="match status" value="1"/>
</dbReference>
<dbReference type="SMART" id="SM00065">
    <property type="entry name" value="GAF"/>
    <property type="match status" value="1"/>
</dbReference>
<evidence type="ECO:0000256" key="5">
    <source>
        <dbReference type="ARBA" id="ARBA00022679"/>
    </source>
</evidence>
<dbReference type="InterPro" id="IPR003018">
    <property type="entry name" value="GAF"/>
</dbReference>
<dbReference type="PANTHER" id="PTHR43711">
    <property type="entry name" value="TWO-COMPONENT HISTIDINE KINASE"/>
    <property type="match status" value="1"/>
</dbReference>
<dbReference type="Pfam" id="PF02518">
    <property type="entry name" value="HATPase_c"/>
    <property type="match status" value="1"/>
</dbReference>
<dbReference type="RefSeq" id="WP_072722191.1">
    <property type="nucleotide sequence ID" value="NZ_LN889813.1"/>
</dbReference>
<dbReference type="SUPFAM" id="SSF55874">
    <property type="entry name" value="ATPase domain of HSP90 chaperone/DNA topoisomerase II/histidine kinase"/>
    <property type="match status" value="1"/>
</dbReference>
<dbReference type="InterPro" id="IPR036097">
    <property type="entry name" value="HisK_dim/P_sf"/>
</dbReference>
<reference evidence="11" key="1">
    <citation type="submission" date="2015-10" db="EMBL/GenBank/DDBJ databases">
        <authorList>
            <person name="Regsiter A."/>
            <person name="william w."/>
        </authorList>
    </citation>
    <scope>NUCLEOTIDE SEQUENCE [LARGE SCALE GENOMIC DNA]</scope>
</reference>
<dbReference type="Pfam" id="PF00512">
    <property type="entry name" value="HisKA"/>
    <property type="match status" value="1"/>
</dbReference>
<comment type="catalytic activity">
    <reaction evidence="1">
        <text>ATP + protein L-histidine = ADP + protein N-phospho-L-histidine.</text>
        <dbReference type="EC" id="2.7.13.3"/>
    </reaction>
</comment>
<dbReference type="PANTHER" id="PTHR43711:SF26">
    <property type="entry name" value="SENSOR HISTIDINE KINASE RCSC"/>
    <property type="match status" value="1"/>
</dbReference>
<dbReference type="CDD" id="cd16922">
    <property type="entry name" value="HATPase_EvgS-ArcB-TorS-like"/>
    <property type="match status" value="1"/>
</dbReference>
<keyword evidence="6 10" id="KW-0418">Kinase</keyword>
<dbReference type="SMART" id="SM00387">
    <property type="entry name" value="HATPase_c"/>
    <property type="match status" value="1"/>
</dbReference>
<dbReference type="Pfam" id="PF13492">
    <property type="entry name" value="GAF_3"/>
    <property type="match status" value="1"/>
</dbReference>
<dbReference type="GO" id="GO:0000155">
    <property type="term" value="F:phosphorelay sensor kinase activity"/>
    <property type="evidence" value="ECO:0007669"/>
    <property type="project" value="InterPro"/>
</dbReference>
<dbReference type="InterPro" id="IPR004358">
    <property type="entry name" value="Sig_transdc_His_kin-like_C"/>
</dbReference>
<protein>
    <recommendedName>
        <fullName evidence="8">Circadian input-output histidine kinase CikA</fullName>
        <ecNumber evidence="3">2.7.13.3</ecNumber>
    </recommendedName>
</protein>
<feature type="domain" description="Histidine kinase" evidence="9">
    <location>
        <begin position="356"/>
        <end position="587"/>
    </location>
</feature>
<evidence type="ECO:0000259" key="9">
    <source>
        <dbReference type="PROSITE" id="PS50109"/>
    </source>
</evidence>
<dbReference type="SUPFAM" id="SSF55781">
    <property type="entry name" value="GAF domain-like"/>
    <property type="match status" value="1"/>
</dbReference>
<dbReference type="STRING" id="671072.PL9214650682"/>
<evidence type="ECO:0000256" key="6">
    <source>
        <dbReference type="ARBA" id="ARBA00022777"/>
    </source>
</evidence>
<dbReference type="InterPro" id="IPR036890">
    <property type="entry name" value="HATPase_C_sf"/>
</dbReference>
<evidence type="ECO:0000256" key="7">
    <source>
        <dbReference type="ARBA" id="ARBA00023012"/>
    </source>
</evidence>
<dbReference type="Proteomes" id="UP000184315">
    <property type="component" value="Unassembled WGS sequence"/>
</dbReference>
<comment type="similarity">
    <text evidence="2">In the N-terminal section; belongs to the phytochrome family.</text>
</comment>
<dbReference type="SUPFAM" id="SSF47384">
    <property type="entry name" value="Homodimeric domain of signal transducing histidine kinase"/>
    <property type="match status" value="1"/>
</dbReference>
<dbReference type="InterPro" id="IPR005467">
    <property type="entry name" value="His_kinase_dom"/>
</dbReference>
<sequence length="594" mass="67154">MDLDRNSQFASSTSADPIWQELGTDLVFIQDAEGQYLSFYWQRQDRYPLATDQIIGSSMGELFKPVVIAPYEDRIRRVLSSLIPERFVYSFSYEEQYIPLELIMSPILVSNGIPNRVLVMGCLLEQPEENIDVNMAEIVAYRSLPSNLDISQKMLIQIAGTMCRTVSPSSHIYQTLLSQIAQKIRRTLDLKQIWQQTVNSLGQVLGVSRCILCPYRGGKEDHWNLQETQVVAEYRLEEFPMMLGLDLEIAKELGWTQALATLEPVVVERTSPDHDPYQRHSILVVATSYQDQPNGIISLQQCDRFRQWTSAEVEFIRELATHVGTAIAHATLYQELEEARMEAVALSRLKSEFLANTSHELRTPLNGIIGFLKLVLDGMVDDPKEEEEFIQEAHRAALHLLNLINDVLDIAKIEAGRMDIDLALIKVNELLEEIEHFTRAQVQEKGLTFTVQKAAYEDEVIIYGNYQRLLQVMLNLVGNAIKFTHEGGINISLGILKQTVVFQNREFPGVVEFRVADTGIGVPIEKQDRLFKAFSQVDGGYTRQYGGTGLGLVISQKLIQTMGGTVKFYSLGEGLGSTVTFTVPLYQEPRNMSH</sequence>
<dbReference type="EMBL" id="CZDF01000172">
    <property type="protein sequence ID" value="CUR35243.1"/>
    <property type="molecule type" value="Genomic_DNA"/>
</dbReference>
<evidence type="ECO:0000256" key="4">
    <source>
        <dbReference type="ARBA" id="ARBA00022553"/>
    </source>
</evidence>
<dbReference type="InterPro" id="IPR003594">
    <property type="entry name" value="HATPase_dom"/>
</dbReference>
<dbReference type="InterPro" id="IPR029016">
    <property type="entry name" value="GAF-like_dom_sf"/>
</dbReference>
<evidence type="ECO:0000256" key="8">
    <source>
        <dbReference type="ARBA" id="ARBA00074306"/>
    </source>
</evidence>
<evidence type="ECO:0000256" key="2">
    <source>
        <dbReference type="ARBA" id="ARBA00006402"/>
    </source>
</evidence>
<accession>A0A1J1LRM0</accession>
<evidence type="ECO:0000256" key="3">
    <source>
        <dbReference type="ARBA" id="ARBA00012438"/>
    </source>
</evidence>
<keyword evidence="11" id="KW-1185">Reference proteome</keyword>
<evidence type="ECO:0000313" key="10">
    <source>
        <dbReference type="EMBL" id="CUR35243.1"/>
    </source>
</evidence>
<keyword evidence="5" id="KW-0808">Transferase</keyword>